<keyword evidence="2" id="KW-1185">Reference proteome</keyword>
<dbReference type="AlphaFoldDB" id="A0A7G3G742"/>
<reference evidence="1 2" key="1">
    <citation type="submission" date="2018-01" db="EMBL/GenBank/DDBJ databases">
        <title>Genome sequence of Iodobacter sp. strain PCH194 isolated from Indian Trans-Himalaya.</title>
        <authorList>
            <person name="Kumar V."/>
            <person name="Thakur V."/>
            <person name="Kumar S."/>
            <person name="Singh D."/>
        </authorList>
    </citation>
    <scope>NUCLEOTIDE SEQUENCE [LARGE SCALE GENOMIC DNA]</scope>
    <source>
        <strain evidence="1 2">PCH194</strain>
    </source>
</reference>
<dbReference type="EMBL" id="CP025781">
    <property type="protein sequence ID" value="QBC43046.1"/>
    <property type="molecule type" value="Genomic_DNA"/>
</dbReference>
<proteinExistence type="predicted"/>
<evidence type="ECO:0000313" key="1">
    <source>
        <dbReference type="EMBL" id="QBC43046.1"/>
    </source>
</evidence>
<dbReference type="KEGG" id="ifl:C1H71_05425"/>
<organism evidence="1 2">
    <name type="scientific">Iodobacter fluviatilis</name>
    <dbReference type="NCBI Taxonomy" id="537"/>
    <lineage>
        <taxon>Bacteria</taxon>
        <taxon>Pseudomonadati</taxon>
        <taxon>Pseudomonadota</taxon>
        <taxon>Betaproteobacteria</taxon>
        <taxon>Neisseriales</taxon>
        <taxon>Chitinibacteraceae</taxon>
        <taxon>Iodobacter</taxon>
    </lineage>
</organism>
<dbReference type="Proteomes" id="UP000515917">
    <property type="component" value="Chromosome"/>
</dbReference>
<protein>
    <submittedName>
        <fullName evidence="1">Uncharacterized protein</fullName>
    </submittedName>
</protein>
<accession>A0A7G3G742</accession>
<sequence>MQVKSAILTGFKAWRAEVKCKLGGFACEGFKSEDVIRVLFRVISFMIALRIKIFSWHAGAKRIITAPIACLIFI</sequence>
<name>A0A7G3G742_9NEIS</name>
<gene>
    <name evidence="1" type="ORF">C1H71_05425</name>
</gene>
<evidence type="ECO:0000313" key="2">
    <source>
        <dbReference type="Proteomes" id="UP000515917"/>
    </source>
</evidence>